<keyword evidence="2" id="KW-1185">Reference proteome</keyword>
<proteinExistence type="predicted"/>
<reference evidence="1 2" key="1">
    <citation type="submission" date="2020-05" db="EMBL/GenBank/DDBJ databases">
        <title>Genome Sequencing of Type Strains.</title>
        <authorList>
            <person name="Lemaire J.F."/>
            <person name="Inderbitzin P."/>
            <person name="Gregorio O.A."/>
            <person name="Collins S.B."/>
            <person name="Wespe N."/>
            <person name="Knight-Connoni V."/>
        </authorList>
    </citation>
    <scope>NUCLEOTIDE SEQUENCE [LARGE SCALE GENOMIC DNA]</scope>
    <source>
        <strain evidence="1 2">DSM 100049</strain>
    </source>
</reference>
<dbReference type="EMBL" id="JABMCH010000033">
    <property type="protein sequence ID" value="NUU45436.1"/>
    <property type="molecule type" value="Genomic_DNA"/>
</dbReference>
<sequence length="304" mass="33750">MALENVTDEELFATMIAVDKRLMEQGHKVSRRSMEVPRLTLLEYGIEEMVIMTGGPRPKGPYQRVEDMFDAFYSRHDRAMGGHIGVFLFRDIFARVSLPRVYGTMAIKLIDSVDLTPLQQRAVMLDPALHDMLVDQVIDVGDADSGFETLTHPKARDPLVTKLLSLSRFHLHATAAILTGGYDYRGAVQSAILSSELVLKAGAAIAGATEDELKDPRRFGHNRVKALDKAAEALPGLDRDRIGRVVAAQPNYVENRYSDAQPSRVETGHLAMGAQYIAAEVIRQISSQNFRSSLTRPMLRTYPA</sequence>
<name>A0A7Y6B2N9_9SPHN</name>
<organism evidence="1 2">
    <name type="scientific">Sphingomonas zeae</name>
    <dbReference type="NCBI Taxonomy" id="1646122"/>
    <lineage>
        <taxon>Bacteria</taxon>
        <taxon>Pseudomonadati</taxon>
        <taxon>Pseudomonadota</taxon>
        <taxon>Alphaproteobacteria</taxon>
        <taxon>Sphingomonadales</taxon>
        <taxon>Sphingomonadaceae</taxon>
        <taxon>Sphingomonas</taxon>
    </lineage>
</organism>
<evidence type="ECO:0000313" key="1">
    <source>
        <dbReference type="EMBL" id="NUU45436.1"/>
    </source>
</evidence>
<dbReference type="Proteomes" id="UP000536441">
    <property type="component" value="Unassembled WGS sequence"/>
</dbReference>
<dbReference type="AlphaFoldDB" id="A0A7Y6B2N9"/>
<evidence type="ECO:0000313" key="2">
    <source>
        <dbReference type="Proteomes" id="UP000536441"/>
    </source>
</evidence>
<accession>A0A7Y6B2N9</accession>
<dbReference type="RefSeq" id="WP_017977245.1">
    <property type="nucleotide sequence ID" value="NZ_CBCRYR010000071.1"/>
</dbReference>
<gene>
    <name evidence="1" type="ORF">HP438_00345</name>
</gene>
<protein>
    <submittedName>
        <fullName evidence="1">Uncharacterized protein</fullName>
    </submittedName>
</protein>
<comment type="caution">
    <text evidence="1">The sequence shown here is derived from an EMBL/GenBank/DDBJ whole genome shotgun (WGS) entry which is preliminary data.</text>
</comment>